<dbReference type="NCBIfam" id="TIGR00256">
    <property type="entry name" value="D-aminoacyl-tRNA deacylase"/>
    <property type="match status" value="1"/>
</dbReference>
<comment type="similarity">
    <text evidence="1 2">Belongs to the DTD family.</text>
</comment>
<comment type="subcellular location">
    <subcellularLocation>
        <location evidence="2">Cytoplasm</location>
    </subcellularLocation>
</comment>
<dbReference type="EC" id="3.1.1.96" evidence="2"/>
<dbReference type="EMBL" id="FNAB01000014">
    <property type="protein sequence ID" value="SDE30916.1"/>
    <property type="molecule type" value="Genomic_DNA"/>
</dbReference>
<feature type="short sequence motif" description="Gly-cisPro motif, important for rejection of L-amino acids" evidence="2">
    <location>
        <begin position="135"/>
        <end position="136"/>
    </location>
</feature>
<dbReference type="FunFam" id="3.50.80.10:FF:000001">
    <property type="entry name" value="D-aminoacyl-tRNA deacylase"/>
    <property type="match status" value="1"/>
</dbReference>
<evidence type="ECO:0000313" key="3">
    <source>
        <dbReference type="EMBL" id="SDE30916.1"/>
    </source>
</evidence>
<keyword evidence="2" id="KW-0963">Cytoplasm</keyword>
<name>A0A1G7BX02_9NOCA</name>
<comment type="subunit">
    <text evidence="2">Homodimer.</text>
</comment>
<comment type="catalytic activity">
    <reaction evidence="2">
        <text>glycyl-tRNA(Ala) + H2O = tRNA(Ala) + glycine + H(+)</text>
        <dbReference type="Rhea" id="RHEA:53744"/>
        <dbReference type="Rhea" id="RHEA-COMP:9657"/>
        <dbReference type="Rhea" id="RHEA-COMP:13640"/>
        <dbReference type="ChEBI" id="CHEBI:15377"/>
        <dbReference type="ChEBI" id="CHEBI:15378"/>
        <dbReference type="ChEBI" id="CHEBI:57305"/>
        <dbReference type="ChEBI" id="CHEBI:78442"/>
        <dbReference type="ChEBI" id="CHEBI:78522"/>
    </reaction>
</comment>
<dbReference type="PANTHER" id="PTHR10472">
    <property type="entry name" value="D-TYROSYL-TRNA TYR DEACYLASE"/>
    <property type="match status" value="1"/>
</dbReference>
<dbReference type="GO" id="GO:0000049">
    <property type="term" value="F:tRNA binding"/>
    <property type="evidence" value="ECO:0007669"/>
    <property type="project" value="UniProtKB-UniRule"/>
</dbReference>
<dbReference type="GO" id="GO:0106026">
    <property type="term" value="F:Gly-tRNA(Ala) deacylase activity"/>
    <property type="evidence" value="ECO:0007669"/>
    <property type="project" value="UniProtKB-UniRule"/>
</dbReference>
<dbReference type="InterPro" id="IPR023509">
    <property type="entry name" value="DTD-like_sf"/>
</dbReference>
<dbReference type="GO" id="GO:0005737">
    <property type="term" value="C:cytoplasm"/>
    <property type="evidence" value="ECO:0007669"/>
    <property type="project" value="UniProtKB-SubCell"/>
</dbReference>
<dbReference type="AlphaFoldDB" id="A0A1G7BX02"/>
<keyword evidence="4" id="KW-1185">Reference proteome</keyword>
<dbReference type="EC" id="3.1.1.-" evidence="2"/>
<protein>
    <recommendedName>
        <fullName evidence="2">D-aminoacyl-tRNA deacylase</fullName>
        <shortName evidence="2">DTD</shortName>
        <ecNumber evidence="2">3.1.1.96</ecNumber>
    </recommendedName>
    <alternativeName>
        <fullName evidence="2">Gly-tRNA(Ala) deacylase</fullName>
        <ecNumber evidence="2">3.1.1.-</ecNumber>
    </alternativeName>
</protein>
<dbReference type="GO" id="GO:0043908">
    <property type="term" value="F:Ser(Gly)-tRNA(Ala) hydrolase activity"/>
    <property type="evidence" value="ECO:0007669"/>
    <property type="project" value="UniProtKB-UniRule"/>
</dbReference>
<dbReference type="GO" id="GO:0019478">
    <property type="term" value="P:D-amino acid catabolic process"/>
    <property type="evidence" value="ECO:0007669"/>
    <property type="project" value="UniProtKB-UniRule"/>
</dbReference>
<keyword evidence="2" id="KW-0820">tRNA-binding</keyword>
<dbReference type="GO" id="GO:0051500">
    <property type="term" value="F:D-tyrosyl-tRNA(Tyr) deacylase activity"/>
    <property type="evidence" value="ECO:0007669"/>
    <property type="project" value="TreeGrafter"/>
</dbReference>
<dbReference type="SUPFAM" id="SSF69500">
    <property type="entry name" value="DTD-like"/>
    <property type="match status" value="1"/>
</dbReference>
<dbReference type="RefSeq" id="WP_072845920.1">
    <property type="nucleotide sequence ID" value="NZ_FNAB01000014.1"/>
</dbReference>
<dbReference type="Proteomes" id="UP000199417">
    <property type="component" value="Unassembled WGS sequence"/>
</dbReference>
<dbReference type="STRING" id="168276.SAMN05444580_11424"/>
<dbReference type="Pfam" id="PF02580">
    <property type="entry name" value="Tyr_Deacylase"/>
    <property type="match status" value="1"/>
</dbReference>
<dbReference type="HAMAP" id="MF_00518">
    <property type="entry name" value="Deacylase_Dtd"/>
    <property type="match status" value="1"/>
</dbReference>
<evidence type="ECO:0000313" key="4">
    <source>
        <dbReference type="Proteomes" id="UP000199417"/>
    </source>
</evidence>
<sequence length="143" mass="14778">MRAVVQRVTSASVEVDGQIVATIDPDTQGLLVLLGVGHDDDSAAAAALAAKVWKLRILDGERSASDVAAPILVVSQFTLLADTRKSRRPSWSAAAPRAVAEPLVDAFADALRGLGADVATGHFGAHMKVASVNDGPVTLLLES</sequence>
<comment type="function">
    <text evidence="2">An aminoacyl-tRNA editing enzyme that deacylates mischarged D-aminoacyl-tRNAs. Also deacylates mischarged glycyl-tRNA(Ala), protecting cells against glycine mischarging by AlaRS. Acts via tRNA-based rather than protein-based catalysis; rejects L-amino acids rather than detecting D-amino acids in the active site. By recycling D-aminoacyl-tRNA to D-amino acids and free tRNA molecules, this enzyme counteracts the toxicity associated with the formation of D-aminoacyl-tRNA entities in vivo and helps enforce protein L-homochirality.</text>
</comment>
<dbReference type="PANTHER" id="PTHR10472:SF5">
    <property type="entry name" value="D-AMINOACYL-TRNA DEACYLASE 1"/>
    <property type="match status" value="1"/>
</dbReference>
<evidence type="ECO:0000256" key="2">
    <source>
        <dbReference type="HAMAP-Rule" id="MF_00518"/>
    </source>
</evidence>
<dbReference type="InterPro" id="IPR003732">
    <property type="entry name" value="Daa-tRNA_deacyls_DTD"/>
</dbReference>
<reference evidence="3 4" key="1">
    <citation type="submission" date="2016-10" db="EMBL/GenBank/DDBJ databases">
        <authorList>
            <person name="de Groot N.N."/>
        </authorList>
    </citation>
    <scope>NUCLEOTIDE SEQUENCE [LARGE SCALE GENOMIC DNA]</scope>
    <source>
        <strain evidence="3 4">JCM 11308</strain>
    </source>
</reference>
<gene>
    <name evidence="2" type="primary">dtd</name>
    <name evidence="3" type="ORF">SAMN05444580_11424</name>
</gene>
<accession>A0A1G7BX02</accession>
<comment type="catalytic activity">
    <reaction evidence="2">
        <text>a D-aminoacyl-tRNA + H2O = a tRNA + a D-alpha-amino acid + H(+)</text>
        <dbReference type="Rhea" id="RHEA:13953"/>
        <dbReference type="Rhea" id="RHEA-COMP:10123"/>
        <dbReference type="Rhea" id="RHEA-COMP:10124"/>
        <dbReference type="ChEBI" id="CHEBI:15377"/>
        <dbReference type="ChEBI" id="CHEBI:15378"/>
        <dbReference type="ChEBI" id="CHEBI:59871"/>
        <dbReference type="ChEBI" id="CHEBI:78442"/>
        <dbReference type="ChEBI" id="CHEBI:79333"/>
        <dbReference type="EC" id="3.1.1.96"/>
    </reaction>
</comment>
<dbReference type="Gene3D" id="3.50.80.10">
    <property type="entry name" value="D-tyrosyl-tRNA(Tyr) deacylase"/>
    <property type="match status" value="1"/>
</dbReference>
<evidence type="ECO:0000256" key="1">
    <source>
        <dbReference type="ARBA" id="ARBA00009673"/>
    </source>
</evidence>
<comment type="domain">
    <text evidence="2">A Gly-cisPro motif from one monomer fits into the active site of the other monomer to allow specific chiral rejection of L-amino acids.</text>
</comment>
<proteinExistence type="inferred from homology"/>
<keyword evidence="2" id="KW-0694">RNA-binding</keyword>
<organism evidence="3 4">
    <name type="scientific">Rhodococcus tukisamuensis</name>
    <dbReference type="NCBI Taxonomy" id="168276"/>
    <lineage>
        <taxon>Bacteria</taxon>
        <taxon>Bacillati</taxon>
        <taxon>Actinomycetota</taxon>
        <taxon>Actinomycetes</taxon>
        <taxon>Mycobacteriales</taxon>
        <taxon>Nocardiaceae</taxon>
        <taxon>Rhodococcus</taxon>
    </lineage>
</organism>
<keyword evidence="2" id="KW-0378">Hydrolase</keyword>